<dbReference type="InterPro" id="IPR036291">
    <property type="entry name" value="NAD(P)-bd_dom_sf"/>
</dbReference>
<dbReference type="GO" id="GO:0030267">
    <property type="term" value="F:glyoxylate reductase (NADPH) activity"/>
    <property type="evidence" value="ECO:0007669"/>
    <property type="project" value="TreeGrafter"/>
</dbReference>
<dbReference type="PANTHER" id="PTHR10996">
    <property type="entry name" value="2-HYDROXYACID DEHYDROGENASE-RELATED"/>
    <property type="match status" value="1"/>
</dbReference>
<dbReference type="GO" id="GO:0051287">
    <property type="term" value="F:NAD binding"/>
    <property type="evidence" value="ECO:0007669"/>
    <property type="project" value="InterPro"/>
</dbReference>
<dbReference type="Gene3D" id="3.40.50.720">
    <property type="entry name" value="NAD(P)-binding Rossmann-like Domain"/>
    <property type="match status" value="2"/>
</dbReference>
<dbReference type="GO" id="GO:0005829">
    <property type="term" value="C:cytosol"/>
    <property type="evidence" value="ECO:0007669"/>
    <property type="project" value="TreeGrafter"/>
</dbReference>
<feature type="domain" description="D-isomer specific 2-hydroxyacid dehydrogenase NAD-binding" evidence="2">
    <location>
        <begin position="141"/>
        <end position="282"/>
    </location>
</feature>
<proteinExistence type="predicted"/>
<dbReference type="STRING" id="6573.A0A210Q5T5"/>
<dbReference type="SUPFAM" id="SSF52283">
    <property type="entry name" value="Formate/glycerate dehydrogenase catalytic domain-like"/>
    <property type="match status" value="1"/>
</dbReference>
<dbReference type="OrthoDB" id="298012at2759"/>
<dbReference type="AlphaFoldDB" id="A0A210Q5T5"/>
<dbReference type="InterPro" id="IPR006140">
    <property type="entry name" value="D-isomer_DH_NAD-bd"/>
</dbReference>
<comment type="caution">
    <text evidence="3">The sequence shown here is derived from an EMBL/GenBank/DDBJ whole genome shotgun (WGS) entry which is preliminary data.</text>
</comment>
<gene>
    <name evidence="3" type="ORF">KP79_PYT21091</name>
</gene>
<keyword evidence="3" id="KW-0670">Pyruvate</keyword>
<protein>
    <submittedName>
        <fullName evidence="3">Glyoxylate reductase/hydroxypyruvate reductase</fullName>
    </submittedName>
</protein>
<dbReference type="PANTHER" id="PTHR10996:SF119">
    <property type="entry name" value="FI03731P-RELATED"/>
    <property type="match status" value="1"/>
</dbReference>
<keyword evidence="1" id="KW-0560">Oxidoreductase</keyword>
<dbReference type="Pfam" id="PF02826">
    <property type="entry name" value="2-Hacid_dh_C"/>
    <property type="match status" value="1"/>
</dbReference>
<dbReference type="Proteomes" id="UP000242188">
    <property type="component" value="Unassembled WGS sequence"/>
</dbReference>
<dbReference type="GO" id="GO:0008465">
    <property type="term" value="F:hydroxypyruvate reductase (NADH) activity"/>
    <property type="evidence" value="ECO:0007669"/>
    <property type="project" value="TreeGrafter"/>
</dbReference>
<keyword evidence="4" id="KW-1185">Reference proteome</keyword>
<evidence type="ECO:0000256" key="1">
    <source>
        <dbReference type="ARBA" id="ARBA00023002"/>
    </source>
</evidence>
<reference evidence="3 4" key="1">
    <citation type="journal article" date="2017" name="Nat. Ecol. Evol.">
        <title>Scallop genome provides insights into evolution of bilaterian karyotype and development.</title>
        <authorList>
            <person name="Wang S."/>
            <person name="Zhang J."/>
            <person name="Jiao W."/>
            <person name="Li J."/>
            <person name="Xun X."/>
            <person name="Sun Y."/>
            <person name="Guo X."/>
            <person name="Huan P."/>
            <person name="Dong B."/>
            <person name="Zhang L."/>
            <person name="Hu X."/>
            <person name="Sun X."/>
            <person name="Wang J."/>
            <person name="Zhao C."/>
            <person name="Wang Y."/>
            <person name="Wang D."/>
            <person name="Huang X."/>
            <person name="Wang R."/>
            <person name="Lv J."/>
            <person name="Li Y."/>
            <person name="Zhang Z."/>
            <person name="Liu B."/>
            <person name="Lu W."/>
            <person name="Hui Y."/>
            <person name="Liang J."/>
            <person name="Zhou Z."/>
            <person name="Hou R."/>
            <person name="Li X."/>
            <person name="Liu Y."/>
            <person name="Li H."/>
            <person name="Ning X."/>
            <person name="Lin Y."/>
            <person name="Zhao L."/>
            <person name="Xing Q."/>
            <person name="Dou J."/>
            <person name="Li Y."/>
            <person name="Mao J."/>
            <person name="Guo H."/>
            <person name="Dou H."/>
            <person name="Li T."/>
            <person name="Mu C."/>
            <person name="Jiang W."/>
            <person name="Fu Q."/>
            <person name="Fu X."/>
            <person name="Miao Y."/>
            <person name="Liu J."/>
            <person name="Yu Q."/>
            <person name="Li R."/>
            <person name="Liao H."/>
            <person name="Li X."/>
            <person name="Kong Y."/>
            <person name="Jiang Z."/>
            <person name="Chourrout D."/>
            <person name="Li R."/>
            <person name="Bao Z."/>
        </authorList>
    </citation>
    <scope>NUCLEOTIDE SEQUENCE [LARGE SCALE GENOMIC DNA]</scope>
    <source>
        <strain evidence="3 4">PY_sf001</strain>
    </source>
</reference>
<organism evidence="3 4">
    <name type="scientific">Mizuhopecten yessoensis</name>
    <name type="common">Japanese scallop</name>
    <name type="synonym">Patinopecten yessoensis</name>
    <dbReference type="NCBI Taxonomy" id="6573"/>
    <lineage>
        <taxon>Eukaryota</taxon>
        <taxon>Metazoa</taxon>
        <taxon>Spiralia</taxon>
        <taxon>Lophotrochozoa</taxon>
        <taxon>Mollusca</taxon>
        <taxon>Bivalvia</taxon>
        <taxon>Autobranchia</taxon>
        <taxon>Pteriomorphia</taxon>
        <taxon>Pectinida</taxon>
        <taxon>Pectinoidea</taxon>
        <taxon>Pectinidae</taxon>
        <taxon>Mizuhopecten</taxon>
    </lineage>
</organism>
<evidence type="ECO:0000259" key="2">
    <source>
        <dbReference type="Pfam" id="PF02826"/>
    </source>
</evidence>
<evidence type="ECO:0000313" key="4">
    <source>
        <dbReference type="Proteomes" id="UP000242188"/>
    </source>
</evidence>
<accession>A0A210Q5T5</accession>
<evidence type="ECO:0000313" key="3">
    <source>
        <dbReference type="EMBL" id="OWF44097.1"/>
    </source>
</evidence>
<name>A0A210Q5T5_MIZYE</name>
<dbReference type="SUPFAM" id="SSF51735">
    <property type="entry name" value="NAD(P)-binding Rossmann-fold domains"/>
    <property type="match status" value="1"/>
</dbReference>
<dbReference type="InterPro" id="IPR050223">
    <property type="entry name" value="D-isomer_2-hydroxyacid_DH"/>
</dbReference>
<sequence>MKPRPKVYITYHIPQKGIDTLLKACNVAIWDGNQAVPRGELVSMVKGVDAIWCTAEDKIDRELLESAGPNLKVVGTISEDLGHIDTEECHRLGIKIATPPKVSMETVVDLTIAILLQATSSDSPTKLIPEVTDANQNHMVFPGKTLGIVGFGNVGHAVAKRLSYMGVNRIMYNDISEVPAAGEICAEYCSFEKLLEESDILCLSCKPTTQSWNLFNKDAFKRMKNSAILIDASRGHTINYADLYEALRKGDIYAAGLDVREEGQISFKAPLQGLNNCHFFPYQEVNHTWDNRSRNSGVLAQGILAMLTNNS</sequence>
<dbReference type="EMBL" id="NEDP02004925">
    <property type="protein sequence ID" value="OWF44097.1"/>
    <property type="molecule type" value="Genomic_DNA"/>
</dbReference>